<organism evidence="3 4">
    <name type="scientific">Dunaliella salina</name>
    <name type="common">Green alga</name>
    <name type="synonym">Protococcus salinus</name>
    <dbReference type="NCBI Taxonomy" id="3046"/>
    <lineage>
        <taxon>Eukaryota</taxon>
        <taxon>Viridiplantae</taxon>
        <taxon>Chlorophyta</taxon>
        <taxon>core chlorophytes</taxon>
        <taxon>Chlorophyceae</taxon>
        <taxon>CS clade</taxon>
        <taxon>Chlamydomonadales</taxon>
        <taxon>Dunaliellaceae</taxon>
        <taxon>Dunaliella</taxon>
    </lineage>
</organism>
<name>A0ABQ7FYP4_DUNSA</name>
<evidence type="ECO:0000313" key="4">
    <source>
        <dbReference type="Proteomes" id="UP000815325"/>
    </source>
</evidence>
<feature type="transmembrane region" description="Helical" evidence="2">
    <location>
        <begin position="74"/>
        <end position="96"/>
    </location>
</feature>
<keyword evidence="2" id="KW-0472">Membrane</keyword>
<dbReference type="PANTHER" id="PTHR36367">
    <property type="entry name" value="TRANSMEMBRANE PROTEIN"/>
    <property type="match status" value="1"/>
</dbReference>
<evidence type="ECO:0000313" key="3">
    <source>
        <dbReference type="EMBL" id="KAF5827487.1"/>
    </source>
</evidence>
<evidence type="ECO:0000256" key="2">
    <source>
        <dbReference type="SAM" id="Phobius"/>
    </source>
</evidence>
<comment type="caution">
    <text evidence="3">The sequence shown here is derived from an EMBL/GenBank/DDBJ whole genome shotgun (WGS) entry which is preliminary data.</text>
</comment>
<keyword evidence="2" id="KW-0812">Transmembrane</keyword>
<dbReference type="PANTHER" id="PTHR36367:SF2">
    <property type="entry name" value="TRANSMEMBRANE PROTEIN"/>
    <property type="match status" value="1"/>
</dbReference>
<feature type="transmembrane region" description="Helical" evidence="2">
    <location>
        <begin position="31"/>
        <end position="49"/>
    </location>
</feature>
<dbReference type="EMBL" id="MU070492">
    <property type="protein sequence ID" value="KAF5827487.1"/>
    <property type="molecule type" value="Genomic_DNA"/>
</dbReference>
<keyword evidence="2" id="KW-1133">Transmembrane helix</keyword>
<dbReference type="Proteomes" id="UP000815325">
    <property type="component" value="Unassembled WGS sequence"/>
</dbReference>
<sequence>MALRAAPEPEPAPGSGTSINQQGSYPGWTKICALVGLSMGLFSVGWAFLGRPELGGDLAARWAFFQQEFSSNRVFWAFVLDAAFYSLWQAVLLGSVPSATSAQRFIPFLGLAAHLLQAKSTPEQSTSSNSSTSSASTS</sequence>
<accession>A0ABQ7FYP4</accession>
<protein>
    <submittedName>
        <fullName evidence="3">Uncharacterized protein</fullName>
    </submittedName>
</protein>
<evidence type="ECO:0000256" key="1">
    <source>
        <dbReference type="SAM" id="MobiDB-lite"/>
    </source>
</evidence>
<reference evidence="3" key="1">
    <citation type="submission" date="2017-08" db="EMBL/GenBank/DDBJ databases">
        <authorList>
            <person name="Polle J.E."/>
            <person name="Barry K."/>
            <person name="Cushman J."/>
            <person name="Schmutz J."/>
            <person name="Tran D."/>
            <person name="Hathwaick L.T."/>
            <person name="Yim W.C."/>
            <person name="Jenkins J."/>
            <person name="Mckie-Krisberg Z.M."/>
            <person name="Prochnik S."/>
            <person name="Lindquist E."/>
            <person name="Dockter R.B."/>
            <person name="Adam C."/>
            <person name="Molina H."/>
            <person name="Bunkerborg J."/>
            <person name="Jin E."/>
            <person name="Buchheim M."/>
            <person name="Magnuson J."/>
        </authorList>
    </citation>
    <scope>NUCLEOTIDE SEQUENCE</scope>
    <source>
        <strain evidence="3">CCAP 19/18</strain>
    </source>
</reference>
<proteinExistence type="predicted"/>
<gene>
    <name evidence="3" type="ORF">DUNSADRAFT_561</name>
</gene>
<keyword evidence="4" id="KW-1185">Reference proteome</keyword>
<feature type="region of interest" description="Disordered" evidence="1">
    <location>
        <begin position="1"/>
        <end position="21"/>
    </location>
</feature>